<comment type="caution">
    <text evidence="1">The sequence shown here is derived from an EMBL/GenBank/DDBJ whole genome shotgun (WGS) entry which is preliminary data.</text>
</comment>
<sequence>MEKIRKKCYDNKKVEKGEKNDGAHSENDIDFIEIYLDYEP</sequence>
<evidence type="ECO:0000313" key="1">
    <source>
        <dbReference type="EMBL" id="EJU18586.1"/>
    </source>
</evidence>
<dbReference type="EMBL" id="ALKK01000019">
    <property type="protein sequence ID" value="EJU18586.1"/>
    <property type="molecule type" value="Genomic_DNA"/>
</dbReference>
<dbReference type="AlphaFoldDB" id="A0AAN3VX22"/>
<proteinExistence type="predicted"/>
<protein>
    <submittedName>
        <fullName evidence="1">Uncharacterized protein</fullName>
    </submittedName>
</protein>
<reference evidence="1 2" key="1">
    <citation type="submission" date="2012-07" db="EMBL/GenBank/DDBJ databases">
        <authorList>
            <person name="Durkin A.S."/>
            <person name="McCorrison J."/>
            <person name="Torralba M."/>
            <person name="Gillis M."/>
            <person name="Methe B."/>
            <person name="Sutton G."/>
            <person name="Nelson K.E."/>
        </authorList>
    </citation>
    <scope>NUCLEOTIDE SEQUENCE [LARGE SCALE GENOMIC DNA]</scope>
    <source>
        <strain evidence="1 2">Fnf 1007</strain>
    </source>
</reference>
<organism evidence="1 2">
    <name type="scientific">Fusobacterium necrophorum subsp. funduliforme Fnf 1007</name>
    <dbReference type="NCBI Taxonomy" id="1161424"/>
    <lineage>
        <taxon>Bacteria</taxon>
        <taxon>Fusobacteriati</taxon>
        <taxon>Fusobacteriota</taxon>
        <taxon>Fusobacteriia</taxon>
        <taxon>Fusobacteriales</taxon>
        <taxon>Fusobacteriaceae</taxon>
        <taxon>Fusobacterium</taxon>
    </lineage>
</organism>
<dbReference type="Proteomes" id="UP000003120">
    <property type="component" value="Unassembled WGS sequence"/>
</dbReference>
<name>A0AAN3VX22_9FUSO</name>
<accession>A0AAN3VX22</accession>
<gene>
    <name evidence="1" type="ORF">HMPREF1127_1334</name>
</gene>
<evidence type="ECO:0000313" key="2">
    <source>
        <dbReference type="Proteomes" id="UP000003120"/>
    </source>
</evidence>